<evidence type="ECO:0000256" key="2">
    <source>
        <dbReference type="SAM" id="Phobius"/>
    </source>
</evidence>
<protein>
    <recommendedName>
        <fullName evidence="5">DUF2802 domain-containing protein</fullName>
    </recommendedName>
</protein>
<dbReference type="AlphaFoldDB" id="A0A1G6EQQ0"/>
<gene>
    <name evidence="3" type="ORF">SAMN05660653_03061</name>
</gene>
<dbReference type="RefSeq" id="WP_092123641.1">
    <property type="nucleotide sequence ID" value="NZ_FMXO01000021.1"/>
</dbReference>
<name>A0A1G6EQQ0_9BACT</name>
<feature type="transmembrane region" description="Helical" evidence="2">
    <location>
        <begin position="6"/>
        <end position="29"/>
    </location>
</feature>
<organism evidence="3 4">
    <name type="scientific">Desulfonatronum thiosulfatophilum</name>
    <dbReference type="NCBI Taxonomy" id="617002"/>
    <lineage>
        <taxon>Bacteria</taxon>
        <taxon>Pseudomonadati</taxon>
        <taxon>Thermodesulfobacteriota</taxon>
        <taxon>Desulfovibrionia</taxon>
        <taxon>Desulfovibrionales</taxon>
        <taxon>Desulfonatronaceae</taxon>
        <taxon>Desulfonatronum</taxon>
    </lineage>
</organism>
<dbReference type="OrthoDB" id="5471239at2"/>
<proteinExistence type="predicted"/>
<evidence type="ECO:0000256" key="1">
    <source>
        <dbReference type="SAM" id="Coils"/>
    </source>
</evidence>
<keyword evidence="2" id="KW-0812">Transmembrane</keyword>
<sequence length="140" mass="15868">MHISYWVILAVSLLEVVLLAGVVVFFLRLRKSEQLLAKLQQNQREFLARIDQNVDLEQQILANFSARQTELLQLDSRLAEREKQVRALLQQAEGLSRSPQFLRQVIITGHRKGSSVTSLAQSTGLSTEEVELILEQGRSS</sequence>
<dbReference type="EMBL" id="FMXO01000021">
    <property type="protein sequence ID" value="SDB59889.1"/>
    <property type="molecule type" value="Genomic_DNA"/>
</dbReference>
<evidence type="ECO:0000313" key="4">
    <source>
        <dbReference type="Proteomes" id="UP000198771"/>
    </source>
</evidence>
<accession>A0A1G6EQQ0</accession>
<dbReference type="Proteomes" id="UP000198771">
    <property type="component" value="Unassembled WGS sequence"/>
</dbReference>
<keyword evidence="1" id="KW-0175">Coiled coil</keyword>
<dbReference type="STRING" id="617002.SAMN05660653_03061"/>
<reference evidence="3 4" key="1">
    <citation type="submission" date="2016-10" db="EMBL/GenBank/DDBJ databases">
        <authorList>
            <person name="de Groot N.N."/>
        </authorList>
    </citation>
    <scope>NUCLEOTIDE SEQUENCE [LARGE SCALE GENOMIC DNA]</scope>
    <source>
        <strain evidence="3 4">ASO4-2</strain>
    </source>
</reference>
<evidence type="ECO:0000313" key="3">
    <source>
        <dbReference type="EMBL" id="SDB59889.1"/>
    </source>
</evidence>
<feature type="coiled-coil region" evidence="1">
    <location>
        <begin position="29"/>
        <end position="98"/>
    </location>
</feature>
<keyword evidence="2" id="KW-0472">Membrane</keyword>
<evidence type="ECO:0008006" key="5">
    <source>
        <dbReference type="Google" id="ProtNLM"/>
    </source>
</evidence>
<keyword evidence="4" id="KW-1185">Reference proteome</keyword>
<keyword evidence="2" id="KW-1133">Transmembrane helix</keyword>